<sequence>LTNIIIKHDRWEEIKKDMMTVNLGALKNGN</sequence>
<reference evidence="1" key="1">
    <citation type="journal article" date="2015" name="Nature">
        <title>Complex archaea that bridge the gap between prokaryotes and eukaryotes.</title>
        <authorList>
            <person name="Spang A."/>
            <person name="Saw J.H."/>
            <person name="Jorgensen S.L."/>
            <person name="Zaremba-Niedzwiedzka K."/>
            <person name="Martijn J."/>
            <person name="Lind A.E."/>
            <person name="van Eijk R."/>
            <person name="Schleper C."/>
            <person name="Guy L."/>
            <person name="Ettema T.J."/>
        </authorList>
    </citation>
    <scope>NUCLEOTIDE SEQUENCE</scope>
</reference>
<comment type="caution">
    <text evidence="1">The sequence shown here is derived from an EMBL/GenBank/DDBJ whole genome shotgun (WGS) entry which is preliminary data.</text>
</comment>
<accession>A0A0F9NB95</accession>
<proteinExistence type="predicted"/>
<dbReference type="AlphaFoldDB" id="A0A0F9NB95"/>
<evidence type="ECO:0000313" key="1">
    <source>
        <dbReference type="EMBL" id="KKM78657.1"/>
    </source>
</evidence>
<feature type="non-terminal residue" evidence="1">
    <location>
        <position position="1"/>
    </location>
</feature>
<protein>
    <submittedName>
        <fullName evidence="1">Uncharacterized protein</fullName>
    </submittedName>
</protein>
<organism evidence="1">
    <name type="scientific">marine sediment metagenome</name>
    <dbReference type="NCBI Taxonomy" id="412755"/>
    <lineage>
        <taxon>unclassified sequences</taxon>
        <taxon>metagenomes</taxon>
        <taxon>ecological metagenomes</taxon>
    </lineage>
</organism>
<name>A0A0F9NB95_9ZZZZ</name>
<dbReference type="EMBL" id="LAZR01008457">
    <property type="protein sequence ID" value="KKM78657.1"/>
    <property type="molecule type" value="Genomic_DNA"/>
</dbReference>
<gene>
    <name evidence="1" type="ORF">LCGC14_1357800</name>
</gene>